<gene>
    <name evidence="4" type="ORF">FYJ91_18225</name>
</gene>
<dbReference type="AlphaFoldDB" id="A0A5D9C1U6"/>
<feature type="transmembrane region" description="Helical" evidence="3">
    <location>
        <begin position="252"/>
        <end position="276"/>
    </location>
</feature>
<dbReference type="Pfam" id="PF01066">
    <property type="entry name" value="CDP-OH_P_transf"/>
    <property type="match status" value="1"/>
</dbReference>
<keyword evidence="3" id="KW-0472">Membrane</keyword>
<dbReference type="PROSITE" id="PS00379">
    <property type="entry name" value="CDP_ALCOHOL_P_TRANSF"/>
    <property type="match status" value="1"/>
</dbReference>
<evidence type="ECO:0000313" key="5">
    <source>
        <dbReference type="Proteomes" id="UP000322077"/>
    </source>
</evidence>
<sequence>MMSNLPAPAVLIAGANPTLIWGMTSEERLRRIAVARKLPTTRTEPDGPVLIAAASHVFDPQWIGFMLDRPGAVLTSGDVPVLAHLTGNRSADLIRKAMAEGHPLPEELPVEIVRAEDHRVFYNVALRKREEPMLEPLTPGNVRAIERMSYFGAYKGVTDILTKYLWPEWALVLTRISAKIGLTPNMITGIGAAFCVFATVLFAYGHYWWGMAAGLVFMVLDTVDGKLARCTITSSHWGNVADHGMDLVHPPFWWWFWATGLAAWGLAFGDATFWWVQGVIQIGYWVQRAIEGIFMRRNGLMHIHVWEKIDSDFRLITARRNPNMVILFVATAFQRPDIGLIAVAVWTGLSCLFHLVRLIQAEVRRANGEAITSWLAA</sequence>
<dbReference type="GO" id="GO:0016020">
    <property type="term" value="C:membrane"/>
    <property type="evidence" value="ECO:0007669"/>
    <property type="project" value="InterPro"/>
</dbReference>
<dbReference type="InterPro" id="IPR000462">
    <property type="entry name" value="CDP-OH_P_trans"/>
</dbReference>
<comment type="caution">
    <text evidence="4">The sequence shown here is derived from an EMBL/GenBank/DDBJ whole genome shotgun (WGS) entry which is preliminary data.</text>
</comment>
<comment type="similarity">
    <text evidence="2">Belongs to the CDP-alcohol phosphatidyltransferase class-I family.</text>
</comment>
<dbReference type="GO" id="GO:0016780">
    <property type="term" value="F:phosphotransferase activity, for other substituted phosphate groups"/>
    <property type="evidence" value="ECO:0007669"/>
    <property type="project" value="InterPro"/>
</dbReference>
<reference evidence="4 5" key="1">
    <citation type="submission" date="2019-08" db="EMBL/GenBank/DDBJ databases">
        <authorList>
            <person name="Wang G."/>
            <person name="Xu Z."/>
        </authorList>
    </citation>
    <scope>NUCLEOTIDE SEQUENCE [LARGE SCALE GENOMIC DNA]</scope>
    <source>
        <strain evidence="4 5">ZX</strain>
    </source>
</reference>
<evidence type="ECO:0000256" key="1">
    <source>
        <dbReference type="ARBA" id="ARBA00022679"/>
    </source>
</evidence>
<proteinExistence type="inferred from homology"/>
<dbReference type="GO" id="GO:0008654">
    <property type="term" value="P:phospholipid biosynthetic process"/>
    <property type="evidence" value="ECO:0007669"/>
    <property type="project" value="InterPro"/>
</dbReference>
<organism evidence="4 5">
    <name type="scientific">Sphingomonas montanisoli</name>
    <dbReference type="NCBI Taxonomy" id="2606412"/>
    <lineage>
        <taxon>Bacteria</taxon>
        <taxon>Pseudomonadati</taxon>
        <taxon>Pseudomonadota</taxon>
        <taxon>Alphaproteobacteria</taxon>
        <taxon>Sphingomonadales</taxon>
        <taxon>Sphingomonadaceae</taxon>
        <taxon>Sphingomonas</taxon>
    </lineage>
</organism>
<dbReference type="EMBL" id="VTOU01000004">
    <property type="protein sequence ID" value="TZG25187.1"/>
    <property type="molecule type" value="Genomic_DNA"/>
</dbReference>
<evidence type="ECO:0000256" key="3">
    <source>
        <dbReference type="SAM" id="Phobius"/>
    </source>
</evidence>
<keyword evidence="5" id="KW-1185">Reference proteome</keyword>
<evidence type="ECO:0000256" key="2">
    <source>
        <dbReference type="RuleBase" id="RU003750"/>
    </source>
</evidence>
<keyword evidence="3" id="KW-0812">Transmembrane</keyword>
<feature type="transmembrane region" description="Helical" evidence="3">
    <location>
        <begin position="186"/>
        <end position="209"/>
    </location>
</feature>
<dbReference type="Proteomes" id="UP000322077">
    <property type="component" value="Unassembled WGS sequence"/>
</dbReference>
<keyword evidence="1 2" id="KW-0808">Transferase</keyword>
<protein>
    <submittedName>
        <fullName evidence="4">CDP-alcohol phosphatidyltransferase family protein</fullName>
    </submittedName>
</protein>
<dbReference type="Gene3D" id="1.20.120.1760">
    <property type="match status" value="1"/>
</dbReference>
<accession>A0A5D9C1U6</accession>
<dbReference type="InterPro" id="IPR048254">
    <property type="entry name" value="CDP_ALCOHOL_P_TRANSF_CS"/>
</dbReference>
<evidence type="ECO:0000313" key="4">
    <source>
        <dbReference type="EMBL" id="TZG25187.1"/>
    </source>
</evidence>
<dbReference type="RefSeq" id="WP_149523726.1">
    <property type="nucleotide sequence ID" value="NZ_VTOU01000004.1"/>
</dbReference>
<dbReference type="InterPro" id="IPR043130">
    <property type="entry name" value="CDP-OH_PTrfase_TM_dom"/>
</dbReference>
<keyword evidence="3" id="KW-1133">Transmembrane helix</keyword>
<name>A0A5D9C1U6_9SPHN</name>